<name>A0A5J5HPT7_9SPHN</name>
<keyword evidence="6" id="KW-1185">Reference proteome</keyword>
<keyword evidence="3" id="KW-0067">ATP-binding</keyword>
<evidence type="ECO:0000313" key="5">
    <source>
        <dbReference type="Proteomes" id="UP000325933"/>
    </source>
</evidence>
<dbReference type="AlphaFoldDB" id="A0A5J5HPT7"/>
<reference evidence="5 6" key="1">
    <citation type="submission" date="2019-09" db="EMBL/GenBank/DDBJ databases">
        <authorList>
            <person name="Feng G."/>
        </authorList>
    </citation>
    <scope>NUCLEOTIDE SEQUENCE [LARGE SCALE GENOMIC DNA]</scope>
    <source>
        <strain evidence="3 5">KACC 19283</strain>
        <strain evidence="1 6">KACC 19284</strain>
    </source>
</reference>
<sequence>MSDQAPEILLAHHLKALKLPTCLREHHKLARQCAA</sequence>
<gene>
    <name evidence="4" type="ORF">F4U95_23880</name>
    <name evidence="3" type="ORF">F4U95_24025</name>
    <name evidence="2" type="ORF">F4U96_24015</name>
    <name evidence="1" type="ORF">F4U96_24100</name>
</gene>
<protein>
    <submittedName>
        <fullName evidence="3">ATP-binding protein</fullName>
    </submittedName>
</protein>
<evidence type="ECO:0000313" key="3">
    <source>
        <dbReference type="EMBL" id="KAA9022964.1"/>
    </source>
</evidence>
<proteinExistence type="predicted"/>
<evidence type="ECO:0000313" key="4">
    <source>
        <dbReference type="EMBL" id="KAA9023107.1"/>
    </source>
</evidence>
<dbReference type="EMBL" id="VYQB01000044">
    <property type="protein sequence ID" value="KAA9010997.1"/>
    <property type="molecule type" value="Genomic_DNA"/>
</dbReference>
<dbReference type="GO" id="GO:0005524">
    <property type="term" value="F:ATP binding"/>
    <property type="evidence" value="ECO:0007669"/>
    <property type="project" value="UniProtKB-KW"/>
</dbReference>
<evidence type="ECO:0000313" key="1">
    <source>
        <dbReference type="EMBL" id="KAA9010921.1"/>
    </source>
</evidence>
<dbReference type="Proteomes" id="UP000325933">
    <property type="component" value="Unassembled WGS sequence"/>
</dbReference>
<feature type="non-terminal residue" evidence="3">
    <location>
        <position position="35"/>
    </location>
</feature>
<dbReference type="EMBL" id="VYQA01000045">
    <property type="protein sequence ID" value="KAA9022964.1"/>
    <property type="molecule type" value="Genomic_DNA"/>
</dbReference>
<comment type="caution">
    <text evidence="3">The sequence shown here is derived from an EMBL/GenBank/DDBJ whole genome shotgun (WGS) entry which is preliminary data.</text>
</comment>
<organism evidence="3 5">
    <name type="scientific">Sphingobium limneticum</name>
    <dbReference type="NCBI Taxonomy" id="1007511"/>
    <lineage>
        <taxon>Bacteria</taxon>
        <taxon>Pseudomonadati</taxon>
        <taxon>Pseudomonadota</taxon>
        <taxon>Alphaproteobacteria</taxon>
        <taxon>Sphingomonadales</taxon>
        <taxon>Sphingomonadaceae</taxon>
        <taxon>Sphingobium</taxon>
    </lineage>
</organism>
<accession>A0A5J5HPT7</accession>
<dbReference type="EMBL" id="VYQA01000042">
    <property type="protein sequence ID" value="KAA9023107.1"/>
    <property type="molecule type" value="Genomic_DNA"/>
</dbReference>
<keyword evidence="3" id="KW-0547">Nucleotide-binding</keyword>
<dbReference type="EMBL" id="VYQB01000046">
    <property type="protein sequence ID" value="KAA9010921.1"/>
    <property type="molecule type" value="Genomic_DNA"/>
</dbReference>
<evidence type="ECO:0000313" key="6">
    <source>
        <dbReference type="Proteomes" id="UP000326364"/>
    </source>
</evidence>
<dbReference type="Proteomes" id="UP000326364">
    <property type="component" value="Unassembled WGS sequence"/>
</dbReference>
<evidence type="ECO:0000313" key="2">
    <source>
        <dbReference type="EMBL" id="KAA9010997.1"/>
    </source>
</evidence>